<dbReference type="OrthoDB" id="9838730at2"/>
<comment type="caution">
    <text evidence="1">The sequence shown here is derived from an EMBL/GenBank/DDBJ whole genome shotgun (WGS) entry which is preliminary data.</text>
</comment>
<organism evidence="1 2">
    <name type="scientific">Sagittula stellata (strain ATCC 700073 / DSM 11524 / E-37)</name>
    <dbReference type="NCBI Taxonomy" id="388399"/>
    <lineage>
        <taxon>Bacteria</taxon>
        <taxon>Pseudomonadati</taxon>
        <taxon>Pseudomonadota</taxon>
        <taxon>Alphaproteobacteria</taxon>
        <taxon>Rhodobacterales</taxon>
        <taxon>Roseobacteraceae</taxon>
        <taxon>Sagittula</taxon>
    </lineage>
</organism>
<dbReference type="Proteomes" id="UP000005713">
    <property type="component" value="Unassembled WGS sequence"/>
</dbReference>
<evidence type="ECO:0000313" key="1">
    <source>
        <dbReference type="EMBL" id="EBA08400.1"/>
    </source>
</evidence>
<name>A3K2J1_SAGS3</name>
<dbReference type="EMBL" id="AAYA01000005">
    <property type="protein sequence ID" value="EBA08400.1"/>
    <property type="molecule type" value="Genomic_DNA"/>
</dbReference>
<evidence type="ECO:0000313" key="2">
    <source>
        <dbReference type="Proteomes" id="UP000005713"/>
    </source>
</evidence>
<protein>
    <submittedName>
        <fullName evidence="1">Uncharacterized protein</fullName>
    </submittedName>
</protein>
<gene>
    <name evidence="1" type="ORF">SSE37_16348</name>
</gene>
<reference evidence="1 2" key="1">
    <citation type="submission" date="2006-06" db="EMBL/GenBank/DDBJ databases">
        <authorList>
            <person name="Moran M.A."/>
            <person name="Ferriera S."/>
            <person name="Johnson J."/>
            <person name="Kravitz S."/>
            <person name="Beeson K."/>
            <person name="Sutton G."/>
            <person name="Rogers Y.-H."/>
            <person name="Friedman R."/>
            <person name="Frazier M."/>
            <person name="Venter J.C."/>
        </authorList>
    </citation>
    <scope>NUCLEOTIDE SEQUENCE [LARGE SCALE GENOMIC DNA]</scope>
    <source>
        <strain evidence="1 2">E-37</strain>
    </source>
</reference>
<proteinExistence type="predicted"/>
<dbReference type="AlphaFoldDB" id="A3K2J1"/>
<sequence length="96" mass="10523">MEMTPARSAIWSQVGKALSHQIFDRFERFEDAVDEAVSGVAPEDRPALRGLLEDMLASSEDARALWENSGAGIAFHDSRGARMAMEMLLQAVKSKG</sequence>
<keyword evidence="2" id="KW-1185">Reference proteome</keyword>
<accession>A3K2J1</accession>
<dbReference type="RefSeq" id="WP_005858296.1">
    <property type="nucleotide sequence ID" value="NZ_AAYA01000005.1"/>
</dbReference>